<evidence type="ECO:0000259" key="2">
    <source>
        <dbReference type="Pfam" id="PF04069"/>
    </source>
</evidence>
<sequence>MKTVAAACGAFALAALMMTAGAPAFAQTMPGKGKTVNYAQGDSFGGNYVATQIVMQAMKDLGYDVKLTTMNTTLFFQAAAQGDEDLATDVNFPQRELAFRAVEKDAQIVGTGMIVGGGINGYLIDKKTADAYGITNLAQLKDPKLAGLFGADGKAQLISCDPGWSCGDVVDYQLQHFGLQNTVHAVRGKYEALMVDAISRVRQGKPAFFYAWSPSWTVNTLVPGKDVVWLPTPEAALPPNVPNTGSSLVSGVQGCAGNADPCRMAMASWNWGAVGNRAFIAANPAVRVLVEQIKFPSSTWSAWESAISKNGGSQALVSRLANDWMAQNKAQFDQWVAVARQAK</sequence>
<dbReference type="InterPro" id="IPR007210">
    <property type="entry name" value="ABC_Gly_betaine_transp_sub-bd"/>
</dbReference>
<dbReference type="AlphaFoldDB" id="A0A2U1A664"/>
<keyword evidence="6" id="KW-1185">Reference proteome</keyword>
<dbReference type="GO" id="GO:0043190">
    <property type="term" value="C:ATP-binding cassette (ABC) transporter complex"/>
    <property type="evidence" value="ECO:0007669"/>
    <property type="project" value="InterPro"/>
</dbReference>
<feature type="signal peptide" evidence="1">
    <location>
        <begin position="1"/>
        <end position="26"/>
    </location>
</feature>
<evidence type="ECO:0000313" key="6">
    <source>
        <dbReference type="Proteomes" id="UP000533533"/>
    </source>
</evidence>
<evidence type="ECO:0000256" key="1">
    <source>
        <dbReference type="SAM" id="SignalP"/>
    </source>
</evidence>
<organism evidence="4 5">
    <name type="scientific">Paraburkholderia silvatlantica</name>
    <dbReference type="NCBI Taxonomy" id="321895"/>
    <lineage>
        <taxon>Bacteria</taxon>
        <taxon>Pseudomonadati</taxon>
        <taxon>Pseudomonadota</taxon>
        <taxon>Betaproteobacteria</taxon>
        <taxon>Burkholderiales</taxon>
        <taxon>Burkholderiaceae</taxon>
        <taxon>Paraburkholderia</taxon>
    </lineage>
</organism>
<dbReference type="Gene3D" id="3.40.190.10">
    <property type="entry name" value="Periplasmic binding protein-like II"/>
    <property type="match status" value="1"/>
</dbReference>
<dbReference type="RefSeq" id="WP_110386615.1">
    <property type="nucleotide sequence ID" value="NZ_JACHVZ010000009.1"/>
</dbReference>
<feature type="chain" id="PRO_5030057731" evidence="1">
    <location>
        <begin position="27"/>
        <end position="343"/>
    </location>
</feature>
<protein>
    <submittedName>
        <fullName evidence="4">Glycine betaine/proline transport system substrate-binding protein</fullName>
    </submittedName>
</protein>
<proteinExistence type="predicted"/>
<accession>A0A2U1A664</accession>
<name>A0A2U1A664_9BURK</name>
<reference evidence="4 5" key="1">
    <citation type="submission" date="2018-06" db="EMBL/GenBank/DDBJ databases">
        <title>Genomic Encyclopedia of Type Strains, Phase IV (KMG-V): Genome sequencing to study the core and pangenomes of soil and plant-associated prokaryotes.</title>
        <authorList>
            <person name="Whitman W."/>
        </authorList>
    </citation>
    <scope>NUCLEOTIDE SEQUENCE [LARGE SCALE GENOMIC DNA]</scope>
    <source>
        <strain evidence="4 5">SRCL-318</strain>
        <strain evidence="3 6">SRMrh-85</strain>
    </source>
</reference>
<dbReference type="EMBL" id="JACHVZ010000009">
    <property type="protein sequence ID" value="MBB2929233.1"/>
    <property type="molecule type" value="Genomic_DNA"/>
</dbReference>
<evidence type="ECO:0000313" key="3">
    <source>
        <dbReference type="EMBL" id="MBB2929233.1"/>
    </source>
</evidence>
<comment type="caution">
    <text evidence="4">The sequence shown here is derived from an EMBL/GenBank/DDBJ whole genome shotgun (WGS) entry which is preliminary data.</text>
</comment>
<feature type="domain" description="ABC-type glycine betaine transport system substrate-binding" evidence="2">
    <location>
        <begin position="42"/>
        <end position="327"/>
    </location>
</feature>
<dbReference type="Proteomes" id="UP000533533">
    <property type="component" value="Unassembled WGS sequence"/>
</dbReference>
<dbReference type="GO" id="GO:0022857">
    <property type="term" value="F:transmembrane transporter activity"/>
    <property type="evidence" value="ECO:0007669"/>
    <property type="project" value="InterPro"/>
</dbReference>
<dbReference type="EMBL" id="QJSQ01000030">
    <property type="protein sequence ID" value="PYE16180.1"/>
    <property type="molecule type" value="Genomic_DNA"/>
</dbReference>
<evidence type="ECO:0000313" key="5">
    <source>
        <dbReference type="Proteomes" id="UP000247772"/>
    </source>
</evidence>
<gene>
    <name evidence="4" type="ORF">C7410_13027</name>
    <name evidence="3" type="ORF">FHX59_003664</name>
</gene>
<dbReference type="Pfam" id="PF04069">
    <property type="entry name" value="OpuAC"/>
    <property type="match status" value="1"/>
</dbReference>
<evidence type="ECO:0000313" key="4">
    <source>
        <dbReference type="EMBL" id="PYE16180.1"/>
    </source>
</evidence>
<dbReference type="NCBIfam" id="NF008334">
    <property type="entry name" value="PRK11119.1"/>
    <property type="match status" value="1"/>
</dbReference>
<dbReference type="Proteomes" id="UP000247772">
    <property type="component" value="Unassembled WGS sequence"/>
</dbReference>
<dbReference type="Gene3D" id="3.40.190.100">
    <property type="entry name" value="Glycine betaine-binding periplasmic protein, domain 2"/>
    <property type="match status" value="1"/>
</dbReference>
<dbReference type="SUPFAM" id="SSF53850">
    <property type="entry name" value="Periplasmic binding protein-like II"/>
    <property type="match status" value="1"/>
</dbReference>
<dbReference type="OrthoDB" id="9787902at2"/>
<keyword evidence="1" id="KW-0732">Signal</keyword>